<feature type="transmembrane region" description="Helical" evidence="9">
    <location>
        <begin position="56"/>
        <end position="77"/>
    </location>
</feature>
<evidence type="ECO:0000259" key="10">
    <source>
        <dbReference type="Pfam" id="PF07730"/>
    </source>
</evidence>
<dbReference type="PATRIC" id="fig|1136941.3.peg.1176"/>
<keyword evidence="9" id="KW-0472">Membrane</keyword>
<keyword evidence="12" id="KW-1185">Reference proteome</keyword>
<keyword evidence="8" id="KW-0902">Two-component regulatory system</keyword>
<feature type="transmembrane region" description="Helical" evidence="9">
    <location>
        <begin position="84"/>
        <end position="101"/>
    </location>
</feature>
<keyword evidence="9" id="KW-1133">Transmembrane helix</keyword>
<dbReference type="GO" id="GO:0000155">
    <property type="term" value="F:phosphorelay sensor kinase activity"/>
    <property type="evidence" value="ECO:0007669"/>
    <property type="project" value="InterPro"/>
</dbReference>
<dbReference type="GO" id="GO:0046983">
    <property type="term" value="F:protein dimerization activity"/>
    <property type="evidence" value="ECO:0007669"/>
    <property type="project" value="InterPro"/>
</dbReference>
<reference evidence="12" key="1">
    <citation type="submission" date="2015-06" db="EMBL/GenBank/DDBJ databases">
        <title>Complete genome sequence and metabolic analysis of phthalate degradation pathway in Gordonia sp. QH-11.</title>
        <authorList>
            <person name="Jin D."/>
            <person name="Kong X."/>
            <person name="Bai Z."/>
        </authorList>
    </citation>
    <scope>NUCLEOTIDE SEQUENCE [LARGE SCALE GENOMIC DNA]</scope>
    <source>
        <strain evidence="12">QH-11</strain>
    </source>
</reference>
<dbReference type="SUPFAM" id="SSF55874">
    <property type="entry name" value="ATPase domain of HSP90 chaperone/DNA topoisomerase II/histidine kinase"/>
    <property type="match status" value="1"/>
</dbReference>
<evidence type="ECO:0000313" key="12">
    <source>
        <dbReference type="Proteomes" id="UP000063789"/>
    </source>
</evidence>
<keyword evidence="6 11" id="KW-0418">Kinase</keyword>
<dbReference type="InterPro" id="IPR050482">
    <property type="entry name" value="Sensor_HK_TwoCompSys"/>
</dbReference>
<feature type="transmembrane region" description="Helical" evidence="9">
    <location>
        <begin position="151"/>
        <end position="168"/>
    </location>
</feature>
<evidence type="ECO:0000256" key="6">
    <source>
        <dbReference type="ARBA" id="ARBA00022777"/>
    </source>
</evidence>
<keyword evidence="3" id="KW-0597">Phosphoprotein</keyword>
<organism evidence="11 12">
    <name type="scientific">Gordonia phthalatica</name>
    <dbReference type="NCBI Taxonomy" id="1136941"/>
    <lineage>
        <taxon>Bacteria</taxon>
        <taxon>Bacillati</taxon>
        <taxon>Actinomycetota</taxon>
        <taxon>Actinomycetes</taxon>
        <taxon>Mycobacteriales</taxon>
        <taxon>Gordoniaceae</taxon>
        <taxon>Gordonia</taxon>
    </lineage>
</organism>
<dbReference type="Gene3D" id="1.20.5.1930">
    <property type="match status" value="1"/>
</dbReference>
<proteinExistence type="predicted"/>
<evidence type="ECO:0000256" key="8">
    <source>
        <dbReference type="ARBA" id="ARBA00023012"/>
    </source>
</evidence>
<protein>
    <recommendedName>
        <fullName evidence="2">histidine kinase</fullName>
        <ecNumber evidence="2">2.7.13.3</ecNumber>
    </recommendedName>
</protein>
<gene>
    <name evidence="11" type="ORF">ACH46_05755</name>
</gene>
<dbReference type="Gene3D" id="3.30.565.10">
    <property type="entry name" value="Histidine kinase-like ATPase, C-terminal domain"/>
    <property type="match status" value="1"/>
</dbReference>
<dbReference type="EMBL" id="CP011853">
    <property type="protein sequence ID" value="ALG84102.1"/>
    <property type="molecule type" value="Genomic_DNA"/>
</dbReference>
<dbReference type="PANTHER" id="PTHR24421:SF10">
    <property type="entry name" value="NITRATE_NITRITE SENSOR PROTEIN NARQ"/>
    <property type="match status" value="1"/>
</dbReference>
<keyword evidence="4" id="KW-0808">Transferase</keyword>
<dbReference type="GO" id="GO:0016020">
    <property type="term" value="C:membrane"/>
    <property type="evidence" value="ECO:0007669"/>
    <property type="project" value="InterPro"/>
</dbReference>
<dbReference type="CDD" id="cd16917">
    <property type="entry name" value="HATPase_UhpB-NarQ-NarX-like"/>
    <property type="match status" value="1"/>
</dbReference>
<dbReference type="EC" id="2.7.13.3" evidence="2"/>
<keyword evidence="9" id="KW-0812">Transmembrane</keyword>
<evidence type="ECO:0000256" key="9">
    <source>
        <dbReference type="SAM" id="Phobius"/>
    </source>
</evidence>
<dbReference type="InterPro" id="IPR036890">
    <property type="entry name" value="HATPase_C_sf"/>
</dbReference>
<accession>A0A0N9NFN0</accession>
<dbReference type="PANTHER" id="PTHR24421">
    <property type="entry name" value="NITRATE/NITRITE SENSOR PROTEIN NARX-RELATED"/>
    <property type="match status" value="1"/>
</dbReference>
<dbReference type="KEGG" id="goq:ACH46_05755"/>
<dbReference type="RefSeq" id="WP_062392073.1">
    <property type="nucleotide sequence ID" value="NZ_CP011853.1"/>
</dbReference>
<sequence>MRFRQLAVLPYRAWIARVPDPTLNRYLSQARNWVAAVAAITMIAVTWPVLGETTSIPAYLLPAFAIVGCGGIAVVFFGEAPVRAGWALTIITAAVASLIPNDGPMPMPVPLFLAVLVMTVAALCTQPLNRLPVVAVATAGLFVIGLDLEAVIGWCFALAVATISIAFLRYRASSRREIAEQTEQTEVLRAREAVLAERSRIARDLHDIVAHRMSMIVVMAQTAPYRLAAAEPAEEIGPGARTEFDGIADAARQSLDEVRQLLGVLRPHDGEPAALRPVQGLDDLPELIDGVRAVGVHVTLDDAVEHAAVAETVGAVAYRIVQESVTNATRHAPGSTVTARLVVDPAQTLQVTIDNGAATEPVGDHRGGGHGIVGMTERARAVGGTLVAEPTADGGFAVRAELPVGLG</sequence>
<feature type="transmembrane region" description="Helical" evidence="9">
    <location>
        <begin position="107"/>
        <end position="123"/>
    </location>
</feature>
<evidence type="ECO:0000256" key="4">
    <source>
        <dbReference type="ARBA" id="ARBA00022679"/>
    </source>
</evidence>
<evidence type="ECO:0000256" key="5">
    <source>
        <dbReference type="ARBA" id="ARBA00022741"/>
    </source>
</evidence>
<dbReference type="GO" id="GO:0005524">
    <property type="term" value="F:ATP binding"/>
    <property type="evidence" value="ECO:0007669"/>
    <property type="project" value="UniProtKB-KW"/>
</dbReference>
<evidence type="ECO:0000256" key="3">
    <source>
        <dbReference type="ARBA" id="ARBA00022553"/>
    </source>
</evidence>
<dbReference type="Pfam" id="PF07730">
    <property type="entry name" value="HisKA_3"/>
    <property type="match status" value="1"/>
</dbReference>
<keyword evidence="7" id="KW-0067">ATP-binding</keyword>
<feature type="transmembrane region" description="Helical" evidence="9">
    <location>
        <begin position="33"/>
        <end position="50"/>
    </location>
</feature>
<keyword evidence="5" id="KW-0547">Nucleotide-binding</keyword>
<dbReference type="STRING" id="1136941.ACH46_05755"/>
<dbReference type="AlphaFoldDB" id="A0A0N9NFN0"/>
<feature type="domain" description="Signal transduction histidine kinase subgroup 3 dimerisation and phosphoacceptor" evidence="10">
    <location>
        <begin position="197"/>
        <end position="269"/>
    </location>
</feature>
<evidence type="ECO:0000313" key="11">
    <source>
        <dbReference type="EMBL" id="ALG84102.1"/>
    </source>
</evidence>
<comment type="catalytic activity">
    <reaction evidence="1">
        <text>ATP + protein L-histidine = ADP + protein N-phospho-L-histidine.</text>
        <dbReference type="EC" id="2.7.13.3"/>
    </reaction>
</comment>
<dbReference type="InterPro" id="IPR011712">
    <property type="entry name" value="Sig_transdc_His_kin_sub3_dim/P"/>
</dbReference>
<evidence type="ECO:0000256" key="7">
    <source>
        <dbReference type="ARBA" id="ARBA00022840"/>
    </source>
</evidence>
<dbReference type="Proteomes" id="UP000063789">
    <property type="component" value="Chromosome"/>
</dbReference>
<name>A0A0N9NFN0_9ACTN</name>
<evidence type="ECO:0000256" key="2">
    <source>
        <dbReference type="ARBA" id="ARBA00012438"/>
    </source>
</evidence>
<evidence type="ECO:0000256" key="1">
    <source>
        <dbReference type="ARBA" id="ARBA00000085"/>
    </source>
</evidence>
<reference evidence="11 12" key="2">
    <citation type="journal article" date="2017" name="Int. J. Syst. Evol. Microbiol.">
        <title>Gordonia phthalatica sp. nov., a di-n-butyl phthalate-degrading bacterium isolated from activated sludge.</title>
        <authorList>
            <person name="Jin D."/>
            <person name="Kong X."/>
            <person name="Jia M."/>
            <person name="Yu X."/>
            <person name="Wang X."/>
            <person name="Zhuang X."/>
            <person name="Deng Y."/>
            <person name="Bai Z."/>
        </authorList>
    </citation>
    <scope>NUCLEOTIDE SEQUENCE [LARGE SCALE GENOMIC DNA]</scope>
    <source>
        <strain evidence="11 12">QH-11</strain>
    </source>
</reference>